<gene>
    <name evidence="1" type="ORF">SAMN06297397_1267</name>
</gene>
<sequence length="318" mass="34588">MNMNVFPLVMTPAFRHGSQTPWGGHALKELFGKDTPEDITGESLEVSALPGLESCVSGGEYAGKTLREMHSLWGKSLTGLEGKDFPLLLKFLDTRQPLSVQVHPDDSYALSHEGKLGKSEAWYILDAAPGAELVYGINTRGESLRSVLDAGKLESCLCRTEVHAGDVFYIPAGTVHALGAGIRCYEIQQTSDLTYRLWDWGRVGKDGRPRQLHIEQAIAVSNINSLPVRGETVEKLPGGLRTLLVSDPHFRLYACDLGGRLSLATGKMQFLSATAKGCTLCWEDHRISLLPWQTAVLPAALPEIAVEGRGRILVSSPA</sequence>
<evidence type="ECO:0000313" key="2">
    <source>
        <dbReference type="Proteomes" id="UP000192328"/>
    </source>
</evidence>
<name>A0AC61PKD9_9FIRM</name>
<reference evidence="1" key="1">
    <citation type="submission" date="2017-04" db="EMBL/GenBank/DDBJ databases">
        <authorList>
            <person name="Varghese N."/>
            <person name="Submissions S."/>
        </authorList>
    </citation>
    <scope>NUCLEOTIDE SEQUENCE</scope>
    <source>
        <strain evidence="1">WTE2008</strain>
    </source>
</reference>
<comment type="caution">
    <text evidence="1">The sequence shown here is derived from an EMBL/GenBank/DDBJ whole genome shotgun (WGS) entry which is preliminary data.</text>
</comment>
<dbReference type="Proteomes" id="UP000192328">
    <property type="component" value="Unassembled WGS sequence"/>
</dbReference>
<organism evidence="1 2">
    <name type="scientific">Aristaeella lactis</name>
    <dbReference type="NCBI Taxonomy" id="3046383"/>
    <lineage>
        <taxon>Bacteria</taxon>
        <taxon>Bacillati</taxon>
        <taxon>Bacillota</taxon>
        <taxon>Clostridia</taxon>
        <taxon>Eubacteriales</taxon>
        <taxon>Aristaeellaceae</taxon>
        <taxon>Aristaeella</taxon>
    </lineage>
</organism>
<proteinExistence type="predicted"/>
<evidence type="ECO:0000313" key="1">
    <source>
        <dbReference type="EMBL" id="SMC53180.1"/>
    </source>
</evidence>
<keyword evidence="2" id="KW-1185">Reference proteome</keyword>
<protein>
    <submittedName>
        <fullName evidence="1">Mannose-6-phosphate isomerase</fullName>
    </submittedName>
</protein>
<accession>A0AC61PKD9</accession>
<keyword evidence="1" id="KW-0413">Isomerase</keyword>
<dbReference type="EMBL" id="FWXZ01000002">
    <property type="protein sequence ID" value="SMC53180.1"/>
    <property type="molecule type" value="Genomic_DNA"/>
</dbReference>